<dbReference type="InterPro" id="IPR024344">
    <property type="entry name" value="MDMPI_metal-binding"/>
</dbReference>
<reference evidence="2" key="1">
    <citation type="submission" date="2020-05" db="EMBL/GenBank/DDBJ databases">
        <authorList>
            <person name="Chiriac C."/>
            <person name="Salcher M."/>
            <person name="Ghai R."/>
            <person name="Kavagutti S V."/>
        </authorList>
    </citation>
    <scope>NUCLEOTIDE SEQUENCE</scope>
</reference>
<dbReference type="EMBL" id="CAFBPZ010000079">
    <property type="protein sequence ID" value="CAB5040377.1"/>
    <property type="molecule type" value="Genomic_DNA"/>
</dbReference>
<dbReference type="Pfam" id="PF11716">
    <property type="entry name" value="MDMPI_N"/>
    <property type="match status" value="1"/>
</dbReference>
<dbReference type="InterPro" id="IPR017519">
    <property type="entry name" value="CHP03085"/>
</dbReference>
<organism evidence="2">
    <name type="scientific">freshwater metagenome</name>
    <dbReference type="NCBI Taxonomy" id="449393"/>
    <lineage>
        <taxon>unclassified sequences</taxon>
        <taxon>metagenomes</taxon>
        <taxon>ecological metagenomes</taxon>
    </lineage>
</organism>
<gene>
    <name evidence="2" type="ORF">UFOPK4237_01131</name>
</gene>
<dbReference type="InterPro" id="IPR017517">
    <property type="entry name" value="Maleyloyr_isom"/>
</dbReference>
<sequence>MSPSSLVAQERRALAEILLSVGPDAPTLCEGWTARDLVAHLVIREGRPDAAIGILGGPMAKWTAKVQDAAALQPFDELVATFLSGPPRWSPFSIAKVDAAANIVEFAVHIEDVRRAQPSWVAAPDNPELNEVLWTRLTKMGKLLLRGVTLGVEFQRTDQSAPVFAAKTGAPIVTLIGTPLDLVLRTYGRTEVDVQVTGDQGAVDTFNAAKFGI</sequence>
<proteinExistence type="predicted"/>
<dbReference type="InterPro" id="IPR034660">
    <property type="entry name" value="DinB/YfiT-like"/>
</dbReference>
<protein>
    <submittedName>
        <fullName evidence="2">Unannotated protein</fullName>
    </submittedName>
</protein>
<evidence type="ECO:0000313" key="2">
    <source>
        <dbReference type="EMBL" id="CAB5040377.1"/>
    </source>
</evidence>
<dbReference type="SUPFAM" id="SSF109854">
    <property type="entry name" value="DinB/YfiT-like putative metalloenzymes"/>
    <property type="match status" value="1"/>
</dbReference>
<name>A0A6J7SGV7_9ZZZZ</name>
<feature type="domain" description="Mycothiol-dependent maleylpyruvate isomerase metal-binding" evidence="1">
    <location>
        <begin position="9"/>
        <end position="137"/>
    </location>
</feature>
<accession>A0A6J7SGV7</accession>
<dbReference type="AlphaFoldDB" id="A0A6J7SGV7"/>
<dbReference type="NCBIfam" id="TIGR03085">
    <property type="entry name" value="TIGR03085 family metal-binding protein"/>
    <property type="match status" value="1"/>
</dbReference>
<dbReference type="GO" id="GO:0046872">
    <property type="term" value="F:metal ion binding"/>
    <property type="evidence" value="ECO:0007669"/>
    <property type="project" value="InterPro"/>
</dbReference>
<dbReference type="NCBIfam" id="TIGR03083">
    <property type="entry name" value="maleylpyruvate isomerase family mycothiol-dependent enzyme"/>
    <property type="match status" value="1"/>
</dbReference>
<evidence type="ECO:0000259" key="1">
    <source>
        <dbReference type="Pfam" id="PF11716"/>
    </source>
</evidence>